<organism evidence="1 2">
    <name type="scientific">Amphibiibacter pelophylacis</name>
    <dbReference type="NCBI Taxonomy" id="1799477"/>
    <lineage>
        <taxon>Bacteria</taxon>
        <taxon>Pseudomonadati</taxon>
        <taxon>Pseudomonadota</taxon>
        <taxon>Betaproteobacteria</taxon>
        <taxon>Burkholderiales</taxon>
        <taxon>Sphaerotilaceae</taxon>
        <taxon>Amphibiibacter</taxon>
    </lineage>
</organism>
<protein>
    <submittedName>
        <fullName evidence="1">Bifunctional pyr operon transcriptional regulator/uracil phosphoribosyltransferase PyrR</fullName>
        <ecNumber evidence="1">2.4.2.9</ecNumber>
    </submittedName>
</protein>
<gene>
    <name evidence="1" type="primary">pyrR</name>
    <name evidence="1" type="ORF">RV045_11240</name>
</gene>
<keyword evidence="1" id="KW-0808">Transferase</keyword>
<dbReference type="EC" id="2.4.2.9" evidence="1"/>
<reference evidence="1" key="1">
    <citation type="submission" date="2023-10" db="EMBL/GenBank/DDBJ databases">
        <title>Amphibacter perezi, gen. nov., sp. nov. a novel taxa of the family Comamonadaceae, class Betaproteobacteria isolated from the skin microbiota of Pelophylax perezi from different populations.</title>
        <authorList>
            <person name="Costa S."/>
            <person name="Proenca D.N."/>
            <person name="Lopes I."/>
            <person name="Morais P.V."/>
        </authorList>
    </citation>
    <scope>NUCLEOTIDE SEQUENCE</scope>
    <source>
        <strain evidence="1">SL12-8</strain>
    </source>
</reference>
<dbReference type="EMBL" id="JAWDIE010000018">
    <property type="protein sequence ID" value="MEJ7138997.1"/>
    <property type="molecule type" value="Genomic_DNA"/>
</dbReference>
<dbReference type="Proteomes" id="UP001364695">
    <property type="component" value="Unassembled WGS sequence"/>
</dbReference>
<name>A0ACC6P479_9BURK</name>
<evidence type="ECO:0000313" key="2">
    <source>
        <dbReference type="Proteomes" id="UP001364695"/>
    </source>
</evidence>
<accession>A0ACC6P479</accession>
<sequence>MTPPTSFDPGRDLPAPDQAYQQLLAQCRDWLAQRAGQAVHVTGVWAGGVWLAARLHADLGLAGEPGCISSTLHRDDFAQRGLSASTDATRLPFEVDGAHILLVDDVLQTGRTVRAVMNELHDFGRPASIALAVLLDRSNGRELPIAATCAGQRLAVPTDCRLSLEPLGERRAAPQDYRWELVRSA</sequence>
<evidence type="ECO:0000313" key="1">
    <source>
        <dbReference type="EMBL" id="MEJ7138997.1"/>
    </source>
</evidence>
<keyword evidence="1" id="KW-0328">Glycosyltransferase</keyword>
<keyword evidence="2" id="KW-1185">Reference proteome</keyword>
<comment type="caution">
    <text evidence="1">The sequence shown here is derived from an EMBL/GenBank/DDBJ whole genome shotgun (WGS) entry which is preliminary data.</text>
</comment>
<proteinExistence type="predicted"/>